<evidence type="ECO:0000256" key="3">
    <source>
        <dbReference type="ARBA" id="ARBA00022552"/>
    </source>
</evidence>
<comment type="cofactor">
    <cofactor evidence="9">
        <name>Zn(2+)</name>
        <dbReference type="ChEBI" id="CHEBI:29105"/>
    </cofactor>
    <text evidence="9">Binds 1 zinc ion.</text>
</comment>
<reference evidence="10" key="2">
    <citation type="submission" date="2021-04" db="EMBL/GenBank/DDBJ databases">
        <authorList>
            <person name="Gilroy R."/>
        </authorList>
    </citation>
    <scope>NUCLEOTIDE SEQUENCE</scope>
    <source>
        <strain evidence="10">CHK156-179</strain>
    </source>
</reference>
<evidence type="ECO:0000256" key="2">
    <source>
        <dbReference type="ARBA" id="ARBA00022517"/>
    </source>
</evidence>
<dbReference type="InterPro" id="IPR023091">
    <property type="entry name" value="MetalPrtase_cat_dom_sf_prd"/>
</dbReference>
<evidence type="ECO:0000256" key="7">
    <source>
        <dbReference type="ARBA" id="ARBA00022801"/>
    </source>
</evidence>
<protein>
    <recommendedName>
        <fullName evidence="9">Endoribonuclease YbeY</fullName>
        <ecNumber evidence="9">3.1.-.-</ecNumber>
    </recommendedName>
</protein>
<dbReference type="Gene3D" id="3.40.390.30">
    <property type="entry name" value="Metalloproteases ('zincins'), catalytic domain"/>
    <property type="match status" value="1"/>
</dbReference>
<evidence type="ECO:0000256" key="1">
    <source>
        <dbReference type="ARBA" id="ARBA00010875"/>
    </source>
</evidence>
<keyword evidence="7 9" id="KW-0378">Hydrolase</keyword>
<keyword evidence="5 9" id="KW-0479">Metal-binding</keyword>
<evidence type="ECO:0000256" key="5">
    <source>
        <dbReference type="ARBA" id="ARBA00022723"/>
    </source>
</evidence>
<evidence type="ECO:0000313" key="11">
    <source>
        <dbReference type="Proteomes" id="UP000824221"/>
    </source>
</evidence>
<keyword evidence="4 9" id="KW-0540">Nuclease</keyword>
<evidence type="ECO:0000256" key="4">
    <source>
        <dbReference type="ARBA" id="ARBA00022722"/>
    </source>
</evidence>
<comment type="function">
    <text evidence="9">Single strand-specific metallo-endoribonuclease involved in late-stage 70S ribosome quality control and in maturation of the 3' terminus of the 16S rRNA.</text>
</comment>
<dbReference type="AlphaFoldDB" id="A0A9D2H195"/>
<organism evidence="10 11">
    <name type="scientific">Candidatus Gallimonas gallistercoris</name>
    <dbReference type="NCBI Taxonomy" id="2838602"/>
    <lineage>
        <taxon>Bacteria</taxon>
        <taxon>Bacillati</taxon>
        <taxon>Bacillota</taxon>
        <taxon>Clostridia</taxon>
        <taxon>Candidatus Gallimonas</taxon>
    </lineage>
</organism>
<sequence>MNKFYLDTDALEESEKERLEGALEGIVAGDTDFVLELILVDEEEIRRLNREVRGVDRVTDVLSFPSLDGIKGEFLSADNYADELDEEDRLYLGSIAICEKRAKEQAEEYGHPYARELNYLTVHGVLHCLGYDHETEEEKREMREQEEAIMQRMGLSR</sequence>
<keyword evidence="3 9" id="KW-0698">rRNA processing</keyword>
<dbReference type="PANTHER" id="PTHR46986">
    <property type="entry name" value="ENDORIBONUCLEASE YBEY, CHLOROPLASTIC"/>
    <property type="match status" value="1"/>
</dbReference>
<feature type="binding site" evidence="9">
    <location>
        <position position="123"/>
    </location>
    <ligand>
        <name>Zn(2+)</name>
        <dbReference type="ChEBI" id="CHEBI:29105"/>
        <note>catalytic</note>
    </ligand>
</feature>
<dbReference type="Proteomes" id="UP000824221">
    <property type="component" value="Unassembled WGS sequence"/>
</dbReference>
<feature type="binding site" evidence="9">
    <location>
        <position position="127"/>
    </location>
    <ligand>
        <name>Zn(2+)</name>
        <dbReference type="ChEBI" id="CHEBI:29105"/>
        <note>catalytic</note>
    </ligand>
</feature>
<name>A0A9D2H195_9FIRM</name>
<feature type="binding site" evidence="9">
    <location>
        <position position="133"/>
    </location>
    <ligand>
        <name>Zn(2+)</name>
        <dbReference type="ChEBI" id="CHEBI:29105"/>
        <note>catalytic</note>
    </ligand>
</feature>
<comment type="similarity">
    <text evidence="1 9">Belongs to the endoribonuclease YbeY family.</text>
</comment>
<dbReference type="InterPro" id="IPR002036">
    <property type="entry name" value="YbeY"/>
</dbReference>
<proteinExistence type="inferred from homology"/>
<evidence type="ECO:0000256" key="9">
    <source>
        <dbReference type="HAMAP-Rule" id="MF_00009"/>
    </source>
</evidence>
<comment type="caution">
    <text evidence="10">The sequence shown here is derived from an EMBL/GenBank/DDBJ whole genome shotgun (WGS) entry which is preliminary data.</text>
</comment>
<keyword evidence="9" id="KW-0963">Cytoplasm</keyword>
<evidence type="ECO:0000256" key="8">
    <source>
        <dbReference type="ARBA" id="ARBA00022833"/>
    </source>
</evidence>
<evidence type="ECO:0000256" key="6">
    <source>
        <dbReference type="ARBA" id="ARBA00022759"/>
    </source>
</evidence>
<dbReference type="EC" id="3.1.-.-" evidence="9"/>
<dbReference type="GO" id="GO:0008270">
    <property type="term" value="F:zinc ion binding"/>
    <property type="evidence" value="ECO:0007669"/>
    <property type="project" value="UniProtKB-UniRule"/>
</dbReference>
<keyword evidence="8 9" id="KW-0862">Zinc</keyword>
<evidence type="ECO:0000313" key="10">
    <source>
        <dbReference type="EMBL" id="HJA02767.1"/>
    </source>
</evidence>
<dbReference type="Pfam" id="PF02130">
    <property type="entry name" value="YbeY"/>
    <property type="match status" value="1"/>
</dbReference>
<dbReference type="GO" id="GO:0006364">
    <property type="term" value="P:rRNA processing"/>
    <property type="evidence" value="ECO:0007669"/>
    <property type="project" value="UniProtKB-UniRule"/>
</dbReference>
<accession>A0A9D2H195</accession>
<dbReference type="GO" id="GO:0004521">
    <property type="term" value="F:RNA endonuclease activity"/>
    <property type="evidence" value="ECO:0007669"/>
    <property type="project" value="UniProtKB-UniRule"/>
</dbReference>
<dbReference type="NCBIfam" id="TIGR00043">
    <property type="entry name" value="rRNA maturation RNase YbeY"/>
    <property type="match status" value="1"/>
</dbReference>
<dbReference type="HAMAP" id="MF_00009">
    <property type="entry name" value="Endoribonucl_YbeY"/>
    <property type="match status" value="1"/>
</dbReference>
<keyword evidence="2 9" id="KW-0690">Ribosome biogenesis</keyword>
<dbReference type="PANTHER" id="PTHR46986:SF1">
    <property type="entry name" value="ENDORIBONUCLEASE YBEY, CHLOROPLASTIC"/>
    <property type="match status" value="1"/>
</dbReference>
<keyword evidence="6 9" id="KW-0255">Endonuclease</keyword>
<dbReference type="GO" id="GO:0005737">
    <property type="term" value="C:cytoplasm"/>
    <property type="evidence" value="ECO:0007669"/>
    <property type="project" value="UniProtKB-SubCell"/>
</dbReference>
<dbReference type="GO" id="GO:0004222">
    <property type="term" value="F:metalloendopeptidase activity"/>
    <property type="evidence" value="ECO:0007669"/>
    <property type="project" value="InterPro"/>
</dbReference>
<reference evidence="10" key="1">
    <citation type="journal article" date="2021" name="PeerJ">
        <title>Extensive microbial diversity within the chicken gut microbiome revealed by metagenomics and culture.</title>
        <authorList>
            <person name="Gilroy R."/>
            <person name="Ravi A."/>
            <person name="Getino M."/>
            <person name="Pursley I."/>
            <person name="Horton D.L."/>
            <person name="Alikhan N.F."/>
            <person name="Baker D."/>
            <person name="Gharbi K."/>
            <person name="Hall N."/>
            <person name="Watson M."/>
            <person name="Adriaenssens E.M."/>
            <person name="Foster-Nyarko E."/>
            <person name="Jarju S."/>
            <person name="Secka A."/>
            <person name="Antonio M."/>
            <person name="Oren A."/>
            <person name="Chaudhuri R.R."/>
            <person name="La Ragione R."/>
            <person name="Hildebrand F."/>
            <person name="Pallen M.J."/>
        </authorList>
    </citation>
    <scope>NUCLEOTIDE SEQUENCE</scope>
    <source>
        <strain evidence="10">CHK156-179</strain>
    </source>
</reference>
<dbReference type="SUPFAM" id="SSF55486">
    <property type="entry name" value="Metalloproteases ('zincins'), catalytic domain"/>
    <property type="match status" value="1"/>
</dbReference>
<gene>
    <name evidence="9 10" type="primary">ybeY</name>
    <name evidence="10" type="ORF">H9797_05245</name>
</gene>
<dbReference type="EMBL" id="DXAJ01000079">
    <property type="protein sequence ID" value="HJA02767.1"/>
    <property type="molecule type" value="Genomic_DNA"/>
</dbReference>
<comment type="subcellular location">
    <subcellularLocation>
        <location evidence="9">Cytoplasm</location>
    </subcellularLocation>
</comment>